<keyword evidence="6" id="KW-1000">Mitochondrion outer membrane</keyword>
<dbReference type="EMBL" id="JBBPBN010000030">
    <property type="protein sequence ID" value="KAK9004575.1"/>
    <property type="molecule type" value="Genomic_DNA"/>
</dbReference>
<feature type="compositionally biased region" description="Acidic residues" evidence="11">
    <location>
        <begin position="1034"/>
        <end position="1063"/>
    </location>
</feature>
<keyword evidence="8" id="KW-0496">Mitochondrion</keyword>
<evidence type="ECO:0000256" key="9">
    <source>
        <dbReference type="ARBA" id="ARBA00023136"/>
    </source>
</evidence>
<feature type="region of interest" description="Disordered" evidence="11">
    <location>
        <begin position="1071"/>
        <end position="1090"/>
    </location>
</feature>
<feature type="region of interest" description="Disordered" evidence="11">
    <location>
        <begin position="426"/>
        <end position="482"/>
    </location>
</feature>
<dbReference type="InterPro" id="IPR023614">
    <property type="entry name" value="Porin_dom_sf"/>
</dbReference>
<evidence type="ECO:0000256" key="8">
    <source>
        <dbReference type="ARBA" id="ARBA00023128"/>
    </source>
</evidence>
<dbReference type="Pfam" id="PF21634">
    <property type="entry name" value="MOV-10_beta-barrel"/>
    <property type="match status" value="1"/>
</dbReference>
<proteinExistence type="inferred from homology"/>
<evidence type="ECO:0000313" key="13">
    <source>
        <dbReference type="EMBL" id="KAK9004575.1"/>
    </source>
</evidence>
<reference evidence="13 14" key="1">
    <citation type="journal article" date="2024" name="G3 (Bethesda)">
        <title>Genome assembly of Hibiscus sabdariffa L. provides insights into metabolisms of medicinal natural products.</title>
        <authorList>
            <person name="Kim T."/>
        </authorList>
    </citation>
    <scope>NUCLEOTIDE SEQUENCE [LARGE SCALE GENOMIC DNA]</scope>
    <source>
        <strain evidence="13">TK-2024</strain>
        <tissue evidence="13">Old leaves</tissue>
    </source>
</reference>
<dbReference type="PANTHER" id="PTHR47530">
    <property type="entry name" value="E3 UBIQUITIN LIGASE BIG BROTHER-RELATED"/>
    <property type="match status" value="1"/>
</dbReference>
<keyword evidence="5" id="KW-0812">Transmembrane</keyword>
<dbReference type="InterPro" id="IPR037930">
    <property type="entry name" value="Tom40"/>
</dbReference>
<dbReference type="InterPro" id="IPR048217">
    <property type="entry name" value="BB-like_RING-H2"/>
</dbReference>
<gene>
    <name evidence="13" type="ORF">V6N11_042040</name>
</gene>
<dbReference type="InterPro" id="IPR027246">
    <property type="entry name" value="Porin_Euk/Tom40"/>
</dbReference>
<dbReference type="InterPro" id="IPR043312">
    <property type="entry name" value="AtBBR-like"/>
</dbReference>
<dbReference type="Gene3D" id="3.40.50.300">
    <property type="entry name" value="P-loop containing nucleotide triphosphate hydrolases"/>
    <property type="match status" value="1"/>
</dbReference>
<feature type="compositionally biased region" description="Low complexity" evidence="11">
    <location>
        <begin position="452"/>
        <end position="479"/>
    </location>
</feature>
<keyword evidence="3" id="KW-0813">Transport</keyword>
<dbReference type="SUPFAM" id="SSF57850">
    <property type="entry name" value="RING/U-box"/>
    <property type="match status" value="1"/>
</dbReference>
<dbReference type="Gene3D" id="2.40.160.10">
    <property type="entry name" value="Porin"/>
    <property type="match status" value="2"/>
</dbReference>
<feature type="compositionally biased region" description="Polar residues" evidence="11">
    <location>
        <begin position="974"/>
        <end position="983"/>
    </location>
</feature>
<evidence type="ECO:0000256" key="3">
    <source>
        <dbReference type="ARBA" id="ARBA00022448"/>
    </source>
</evidence>
<dbReference type="Pfam" id="PF13639">
    <property type="entry name" value="zf-RING_2"/>
    <property type="match status" value="1"/>
</dbReference>
<keyword evidence="10" id="KW-0862">Zinc</keyword>
<evidence type="ECO:0000259" key="12">
    <source>
        <dbReference type="PROSITE" id="PS50089"/>
    </source>
</evidence>
<name>A0ABR2QV42_9ROSI</name>
<evidence type="ECO:0000256" key="5">
    <source>
        <dbReference type="ARBA" id="ARBA00022692"/>
    </source>
</evidence>
<protein>
    <recommendedName>
        <fullName evidence="12">RING-type domain-containing protein</fullName>
    </recommendedName>
</protein>
<feature type="region of interest" description="Disordered" evidence="11">
    <location>
        <begin position="1"/>
        <end position="24"/>
    </location>
</feature>
<keyword evidence="9" id="KW-0472">Membrane</keyword>
<dbReference type="CDD" id="cd07305">
    <property type="entry name" value="Porin3_Tom40"/>
    <property type="match status" value="1"/>
</dbReference>
<comment type="caution">
    <text evidence="13">The sequence shown here is derived from an EMBL/GenBank/DDBJ whole genome shotgun (WGS) entry which is preliminary data.</text>
</comment>
<comment type="similarity">
    <text evidence="2">Belongs to the Tom40 family.</text>
</comment>
<dbReference type="InterPro" id="IPR027417">
    <property type="entry name" value="P-loop_NTPase"/>
</dbReference>
<feature type="compositionally biased region" description="Basic and acidic residues" evidence="11">
    <location>
        <begin position="935"/>
        <end position="950"/>
    </location>
</feature>
<evidence type="ECO:0000256" key="6">
    <source>
        <dbReference type="ARBA" id="ARBA00022787"/>
    </source>
</evidence>
<dbReference type="Proteomes" id="UP001396334">
    <property type="component" value="Unassembled WGS sequence"/>
</dbReference>
<evidence type="ECO:0000256" key="11">
    <source>
        <dbReference type="SAM" id="MobiDB-lite"/>
    </source>
</evidence>
<organism evidence="13 14">
    <name type="scientific">Hibiscus sabdariffa</name>
    <name type="common">roselle</name>
    <dbReference type="NCBI Taxonomy" id="183260"/>
    <lineage>
        <taxon>Eukaryota</taxon>
        <taxon>Viridiplantae</taxon>
        <taxon>Streptophyta</taxon>
        <taxon>Embryophyta</taxon>
        <taxon>Tracheophyta</taxon>
        <taxon>Spermatophyta</taxon>
        <taxon>Magnoliopsida</taxon>
        <taxon>eudicotyledons</taxon>
        <taxon>Gunneridae</taxon>
        <taxon>Pentapetalae</taxon>
        <taxon>rosids</taxon>
        <taxon>malvids</taxon>
        <taxon>Malvales</taxon>
        <taxon>Malvaceae</taxon>
        <taxon>Malvoideae</taxon>
        <taxon>Hibiscus</taxon>
    </lineage>
</organism>
<feature type="domain" description="RING-type" evidence="12">
    <location>
        <begin position="1192"/>
        <end position="1233"/>
    </location>
</feature>
<dbReference type="Pfam" id="PF01459">
    <property type="entry name" value="Porin_3"/>
    <property type="match status" value="1"/>
</dbReference>
<evidence type="ECO:0000256" key="10">
    <source>
        <dbReference type="PROSITE-ProRule" id="PRU00175"/>
    </source>
</evidence>
<accession>A0ABR2QV42</accession>
<evidence type="ECO:0000256" key="4">
    <source>
        <dbReference type="ARBA" id="ARBA00022452"/>
    </source>
</evidence>
<keyword evidence="4" id="KW-1134">Transmembrane beta strand</keyword>
<dbReference type="InterPro" id="IPR013083">
    <property type="entry name" value="Znf_RING/FYVE/PHD"/>
</dbReference>
<dbReference type="SMART" id="SM00184">
    <property type="entry name" value="RING"/>
    <property type="match status" value="1"/>
</dbReference>
<keyword evidence="10" id="KW-0863">Zinc-finger</keyword>
<dbReference type="Gene3D" id="3.30.40.10">
    <property type="entry name" value="Zinc/RING finger domain, C3HC4 (zinc finger)"/>
    <property type="match status" value="1"/>
</dbReference>
<feature type="compositionally biased region" description="Low complexity" evidence="11">
    <location>
        <begin position="951"/>
        <end position="966"/>
    </location>
</feature>
<evidence type="ECO:0000256" key="1">
    <source>
        <dbReference type="ARBA" id="ARBA00004374"/>
    </source>
</evidence>
<dbReference type="PANTHER" id="PTHR47530:SF4">
    <property type="entry name" value="E3 UBIQUITIN LIGASE BIG BROTHER-RELATED"/>
    <property type="match status" value="1"/>
</dbReference>
<keyword evidence="10" id="KW-0479">Metal-binding</keyword>
<dbReference type="PROSITE" id="PS50089">
    <property type="entry name" value="ZF_RING_2"/>
    <property type="match status" value="1"/>
</dbReference>
<evidence type="ECO:0000313" key="14">
    <source>
        <dbReference type="Proteomes" id="UP001396334"/>
    </source>
</evidence>
<keyword evidence="14" id="KW-1185">Reference proteome</keyword>
<keyword evidence="7" id="KW-0653">Protein transport</keyword>
<comment type="subcellular location">
    <subcellularLocation>
        <location evidence="1">Mitochondrion outer membrane</location>
        <topology evidence="1">Multi-pass membrane protein</topology>
    </subcellularLocation>
</comment>
<feature type="region of interest" description="Disordered" evidence="11">
    <location>
        <begin position="1030"/>
        <end position="1063"/>
    </location>
</feature>
<dbReference type="InterPro" id="IPR049080">
    <property type="entry name" value="MOV-10-like_beta-barrel"/>
</dbReference>
<evidence type="ECO:0000256" key="7">
    <source>
        <dbReference type="ARBA" id="ARBA00022927"/>
    </source>
</evidence>
<dbReference type="CDD" id="cd23115">
    <property type="entry name" value="RING-H2_BB-like"/>
    <property type="match status" value="1"/>
</dbReference>
<sequence length="1242" mass="138385">MAGLVPPAATTVPVDDASKTEKADEKVDYMNLPCPIPFEEIQREALMSLKPETFEGLRFDFTKGLNQKFSLSHSVTMGPTEIPSQSAETIKIPTANYEFGANFFDPNLMLIGRVLTDGRVNARVKWDLTDNLTVKANAQLTNEPHMSHGMFNFDYKGKDFRSQFQMGNGALFGASYFQSVTPHLSLGGEVFWAGQHRKSGIGYAARYETDKMRVLLLTSKYVSEPVIKVATGQVASTGMVALSYVQKVSEKVSLASDFMYNYMSRDASASVGYDYILRQCRLRGKIDSNGCTTAFLEERLNMGLNFILSAEVIDNHPNKRVAIGKMSGLLEILKCVLCCADEDIGITDDRTSFRYSPQQYLSSFLSSPLIDSTRNESSWPSRPSPVPVEYRVVIGSETSQQTSIGSSDLRSVERVRQWLQNSRNSGSYNIRIKPTKSSAKPILRPPSPPPSMKSSSPPKRPVSSKPSIPSTKASSSSAKLCPSLKPTLSFVPSSSTTQQGKGTYKLVDPKDKLPIYMIPEDIEDLIKRDIVPEVLKKPLSPSTYKDYFAALMHAEDYYTEKWSDFELKNVTLELHPASIYEKSGENKMDDKTFVVFKMDSLSKTRRPFLLSRDFVFVKRLGKEIEPYQGVLYRVQKSTTVLVEFGDEFHSQHDSTCRYNIRFSFNRVCLKRAHQAIAATSASLIGKFLFPNSISQHPDEMSTVHRILNARGSPPILVKGPLCATYNGNSKSKQLSRTGQVVKEAVLQIYQRHPESKILVCTPINSTCDVLTRSLRTEIPAADIFRANAAFREIEGVPIDILPSCLYKRETERFSCPSLRELKEFRVIFSTFMSSYRLYNAGIPAGHFSYIFMVDASSATEPEAMVALANFADESTTLIVTGAPGNRSSTVRSDIARQKGLRISYFERLLNRRFWTPIVEFLSDEEHHTGIGGGRFECESKDMSTEHKEQESNPNVNDNDNDNSNSESKNEERQSSTARTPFTNLSQVDADLALARTLQEQERAYMMLSINNDGSDYGSWEAGSYLHDDDFNDLHDDDDDAIDDDDDEEDDDEGEYDGTDADDVEVFDLHAQSENGDDDNNPSGELDPADFSSDEAYARALQDAEEREMAARLLALAGINDRGTVTIENHGRRGNSQDTWVEVDPDELSYEELLALGEVVGTESRGLSADSIASLPSVTYKAGNSQTRSNDSCVICRVDYEDGDSLTALSCKHSYHPECINNWLKINKVCPVCSAEVSTLGQS</sequence>
<dbReference type="InterPro" id="IPR001841">
    <property type="entry name" value="Znf_RING"/>
</dbReference>
<evidence type="ECO:0000256" key="2">
    <source>
        <dbReference type="ARBA" id="ARBA00010510"/>
    </source>
</evidence>
<feature type="region of interest" description="Disordered" evidence="11">
    <location>
        <begin position="929"/>
        <end position="983"/>
    </location>
</feature>